<comment type="caution">
    <text evidence="2">The sequence shown here is derived from an EMBL/GenBank/DDBJ whole genome shotgun (WGS) entry which is preliminary data.</text>
</comment>
<evidence type="ECO:0000313" key="2">
    <source>
        <dbReference type="EMBL" id="OGK23470.1"/>
    </source>
</evidence>
<name>A0A1F7GWK2_9BACT</name>
<accession>A0A1F7GWK2</accession>
<evidence type="ECO:0008006" key="4">
    <source>
        <dbReference type="Google" id="ProtNLM"/>
    </source>
</evidence>
<gene>
    <name evidence="2" type="ORF">A3C25_02275</name>
</gene>
<evidence type="ECO:0000256" key="1">
    <source>
        <dbReference type="SAM" id="Phobius"/>
    </source>
</evidence>
<dbReference type="EMBL" id="MFZO01000047">
    <property type="protein sequence ID" value="OGK23470.1"/>
    <property type="molecule type" value="Genomic_DNA"/>
</dbReference>
<dbReference type="Proteomes" id="UP000177913">
    <property type="component" value="Unassembled WGS sequence"/>
</dbReference>
<keyword evidence="1" id="KW-1133">Transmembrane helix</keyword>
<keyword evidence="1" id="KW-0812">Transmembrane</keyword>
<feature type="transmembrane region" description="Helical" evidence="1">
    <location>
        <begin position="54"/>
        <end position="77"/>
    </location>
</feature>
<sequence>MVLANAFALTIGVTYIVCRLLVMLLPELSMQITKSWFHLIDLTKINGNDLSPGLFVMGLISSVVSAWLFGYLLGWSIEYFRKTK</sequence>
<feature type="transmembrane region" description="Helical" evidence="1">
    <location>
        <begin position="6"/>
        <end position="25"/>
    </location>
</feature>
<protein>
    <recommendedName>
        <fullName evidence="4">DUF2062 domain-containing protein</fullName>
    </recommendedName>
</protein>
<reference evidence="2 3" key="1">
    <citation type="journal article" date="2016" name="Nat. Commun.">
        <title>Thousands of microbial genomes shed light on interconnected biogeochemical processes in an aquifer system.</title>
        <authorList>
            <person name="Anantharaman K."/>
            <person name="Brown C.T."/>
            <person name="Hug L.A."/>
            <person name="Sharon I."/>
            <person name="Castelle C.J."/>
            <person name="Probst A.J."/>
            <person name="Thomas B.C."/>
            <person name="Singh A."/>
            <person name="Wilkins M.J."/>
            <person name="Karaoz U."/>
            <person name="Brodie E.L."/>
            <person name="Williams K.H."/>
            <person name="Hubbard S.S."/>
            <person name="Banfield J.F."/>
        </authorList>
    </citation>
    <scope>NUCLEOTIDE SEQUENCE [LARGE SCALE GENOMIC DNA]</scope>
</reference>
<dbReference type="AlphaFoldDB" id="A0A1F7GWK2"/>
<evidence type="ECO:0000313" key="3">
    <source>
        <dbReference type="Proteomes" id="UP000177913"/>
    </source>
</evidence>
<organism evidence="2 3">
    <name type="scientific">Candidatus Roizmanbacteria bacterium RIFCSPHIGHO2_02_FULL_38_11</name>
    <dbReference type="NCBI Taxonomy" id="1802039"/>
    <lineage>
        <taxon>Bacteria</taxon>
        <taxon>Candidatus Roizmaniibacteriota</taxon>
    </lineage>
</organism>
<dbReference type="Pfam" id="PF18926">
    <property type="entry name" value="DUF5676"/>
    <property type="match status" value="1"/>
</dbReference>
<keyword evidence="1" id="KW-0472">Membrane</keyword>
<dbReference type="InterPro" id="IPR044020">
    <property type="entry name" value="DUF5676"/>
</dbReference>
<proteinExistence type="predicted"/>